<organism evidence="3 4">
    <name type="scientific">Cytobacillus spartinae</name>
    <dbReference type="NCBI Taxonomy" id="3299023"/>
    <lineage>
        <taxon>Bacteria</taxon>
        <taxon>Bacillati</taxon>
        <taxon>Bacillota</taxon>
        <taxon>Bacilli</taxon>
        <taxon>Bacillales</taxon>
        <taxon>Bacillaceae</taxon>
        <taxon>Cytobacillus</taxon>
    </lineage>
</organism>
<dbReference type="PANTHER" id="PTHR22935">
    <property type="entry name" value="PENICILLIN-BINDING PROTEIN"/>
    <property type="match status" value="1"/>
</dbReference>
<dbReference type="RefSeq" id="WP_389358441.1">
    <property type="nucleotide sequence ID" value="NZ_JBIACK010000001.1"/>
</dbReference>
<keyword evidence="3" id="KW-0378">Hydrolase</keyword>
<protein>
    <submittedName>
        <fullName evidence="3">Serine hydrolase domain-containing protein</fullName>
        <ecNumber evidence="3">3.-.-.-</ecNumber>
    </submittedName>
</protein>
<evidence type="ECO:0000313" key="3">
    <source>
        <dbReference type="EMBL" id="MFE8699875.1"/>
    </source>
</evidence>
<dbReference type="InterPro" id="IPR051478">
    <property type="entry name" value="Beta-lactamase-like_AB/R"/>
</dbReference>
<dbReference type="Proteomes" id="UP001601059">
    <property type="component" value="Unassembled WGS sequence"/>
</dbReference>
<evidence type="ECO:0000256" key="1">
    <source>
        <dbReference type="ARBA" id="ARBA00038473"/>
    </source>
</evidence>
<evidence type="ECO:0000259" key="2">
    <source>
        <dbReference type="Pfam" id="PF00144"/>
    </source>
</evidence>
<keyword evidence="4" id="KW-1185">Reference proteome</keyword>
<evidence type="ECO:0000313" key="4">
    <source>
        <dbReference type="Proteomes" id="UP001601059"/>
    </source>
</evidence>
<sequence>MNIPESLIEKEIKSAKKASYAIGVVTKDSQHIQGQIYDDMGETEIGKSVFEIGSTTKTFTSLLLAKLAREGRLSLDEPIVTFKPEYKNALSSKGKEITFRHLATHQSGLPREDMKKLRKRMKENKQDKDNFFKHYTLDDLHQFYLDFDLKKEIGKKWGYSNIGVGLLGNVLSEVVKMDYEEAIKSHILTPIGMNDTFIHGNEEQLKRYVKPYNKKGERIPPIEIPAVQGAGAFKSTLHDMMIYLQHQMSLVDSPLKEEIDLTHQLQGVKANKRIQMGLSWFIENKKWSSYPLIHHGGTTMGFHTYFGFLKEEQIGIVMFSTIQISTIRLIKMLLGLSGTVNENHAEFVFKEFIQNK</sequence>
<dbReference type="Pfam" id="PF00144">
    <property type="entry name" value="Beta-lactamase"/>
    <property type="match status" value="1"/>
</dbReference>
<proteinExistence type="inferred from homology"/>
<dbReference type="EMBL" id="JBIACK010000001">
    <property type="protein sequence ID" value="MFE8699875.1"/>
    <property type="molecule type" value="Genomic_DNA"/>
</dbReference>
<dbReference type="Gene3D" id="3.40.710.10">
    <property type="entry name" value="DD-peptidase/beta-lactamase superfamily"/>
    <property type="match status" value="1"/>
</dbReference>
<dbReference type="GO" id="GO:0016787">
    <property type="term" value="F:hydrolase activity"/>
    <property type="evidence" value="ECO:0007669"/>
    <property type="project" value="UniProtKB-KW"/>
</dbReference>
<dbReference type="PANTHER" id="PTHR22935:SF95">
    <property type="entry name" value="BETA-LACTAMASE-LIKE 1-RELATED"/>
    <property type="match status" value="1"/>
</dbReference>
<reference evidence="3 4" key="1">
    <citation type="submission" date="2024-08" db="EMBL/GenBank/DDBJ databases">
        <title>Two novel Cytobacillus novel species.</title>
        <authorList>
            <person name="Liu G."/>
        </authorList>
    </citation>
    <scope>NUCLEOTIDE SEQUENCE [LARGE SCALE GENOMIC DNA]</scope>
    <source>
        <strain evidence="3 4">FJAT-54145</strain>
    </source>
</reference>
<accession>A0ABW6K9C7</accession>
<comment type="caution">
    <text evidence="3">The sequence shown here is derived from an EMBL/GenBank/DDBJ whole genome shotgun (WGS) entry which is preliminary data.</text>
</comment>
<comment type="similarity">
    <text evidence="1">Belongs to the beta-lactamase family.</text>
</comment>
<feature type="domain" description="Beta-lactamase-related" evidence="2">
    <location>
        <begin position="46"/>
        <end position="323"/>
    </location>
</feature>
<dbReference type="EC" id="3.-.-.-" evidence="3"/>
<gene>
    <name evidence="3" type="ORF">ACFYKX_04480</name>
</gene>
<dbReference type="InterPro" id="IPR001466">
    <property type="entry name" value="Beta-lactam-related"/>
</dbReference>
<name>A0ABW6K9C7_9BACI</name>
<dbReference type="InterPro" id="IPR012338">
    <property type="entry name" value="Beta-lactam/transpept-like"/>
</dbReference>
<dbReference type="SUPFAM" id="SSF56601">
    <property type="entry name" value="beta-lactamase/transpeptidase-like"/>
    <property type="match status" value="1"/>
</dbReference>